<keyword evidence="1" id="KW-0378">Hydrolase</keyword>
<dbReference type="EMBL" id="CP072755">
    <property type="protein sequence ID" value="QUC19145.1"/>
    <property type="molecule type" value="Genomic_DNA"/>
</dbReference>
<dbReference type="GeneID" id="66064164"/>
<dbReference type="SUPFAM" id="SSF53474">
    <property type="entry name" value="alpha/beta-Hydrolases"/>
    <property type="match status" value="1"/>
</dbReference>
<sequence>MAILCLHGSFGSAKNFQTQLQPFVAAASASASSPTQTQFRWIDGGHEATPPPGFDTYFGPGPLYRFTAYDGLREHDKLVSKLREFPDGISPEDTMRRLVADLEGGAQQSVQACLDRLIETLDADPDITGVLGYSEGATIAASLVLEEKRRFDEAGRRRHLKSAVFFAGWPPVRIQDGLVRYLLADECQDVIDVPSCHVVGCNDPYIDGAMALFGMCDRDTAVLFDHGKGHTIPRDARTLQELVAAVEKVWAA</sequence>
<protein>
    <recommendedName>
        <fullName evidence="2">Serine hydrolase domain-containing protein</fullName>
    </recommendedName>
</protein>
<dbReference type="Gene3D" id="3.40.50.1820">
    <property type="entry name" value="alpha/beta hydrolase"/>
    <property type="match status" value="1"/>
</dbReference>
<dbReference type="RefSeq" id="XP_042996818.1">
    <property type="nucleotide sequence ID" value="XM_043140884.1"/>
</dbReference>
<dbReference type="GO" id="GO:0016787">
    <property type="term" value="F:hydrolase activity"/>
    <property type="evidence" value="ECO:0007669"/>
    <property type="project" value="UniProtKB-KW"/>
</dbReference>
<dbReference type="InterPro" id="IPR029058">
    <property type="entry name" value="AB_hydrolase_fold"/>
</dbReference>
<feature type="domain" description="Serine hydrolase" evidence="2">
    <location>
        <begin position="2"/>
        <end position="240"/>
    </location>
</feature>
<dbReference type="GO" id="GO:0019748">
    <property type="term" value="P:secondary metabolic process"/>
    <property type="evidence" value="ECO:0007669"/>
    <property type="project" value="TreeGrafter"/>
</dbReference>
<dbReference type="Pfam" id="PF03959">
    <property type="entry name" value="FSH1"/>
    <property type="match status" value="1"/>
</dbReference>
<evidence type="ECO:0000313" key="4">
    <source>
        <dbReference type="Proteomes" id="UP000027002"/>
    </source>
</evidence>
<evidence type="ECO:0000313" key="3">
    <source>
        <dbReference type="EMBL" id="QUC19145.1"/>
    </source>
</evidence>
<evidence type="ECO:0000259" key="2">
    <source>
        <dbReference type="Pfam" id="PF03959"/>
    </source>
</evidence>
<dbReference type="Proteomes" id="UP000027002">
    <property type="component" value="Chromosome 3"/>
</dbReference>
<dbReference type="AlphaFoldDB" id="A0A8E5HP97"/>
<gene>
    <name evidence="3" type="ORF">UV8b_03386</name>
</gene>
<dbReference type="GO" id="GO:0005737">
    <property type="term" value="C:cytoplasm"/>
    <property type="evidence" value="ECO:0007669"/>
    <property type="project" value="TreeGrafter"/>
</dbReference>
<dbReference type="GO" id="GO:0005634">
    <property type="term" value="C:nucleus"/>
    <property type="evidence" value="ECO:0007669"/>
    <property type="project" value="TreeGrafter"/>
</dbReference>
<dbReference type="InterPro" id="IPR050593">
    <property type="entry name" value="LovG"/>
</dbReference>
<dbReference type="KEGG" id="uvi:66064164"/>
<evidence type="ECO:0000256" key="1">
    <source>
        <dbReference type="ARBA" id="ARBA00022801"/>
    </source>
</evidence>
<keyword evidence="4" id="KW-1185">Reference proteome</keyword>
<accession>A0A8E5HP97</accession>
<dbReference type="PANTHER" id="PTHR48070">
    <property type="entry name" value="ESTERASE OVCA2"/>
    <property type="match status" value="1"/>
</dbReference>
<organism evidence="3 4">
    <name type="scientific">Ustilaginoidea virens</name>
    <name type="common">Rice false smut fungus</name>
    <name type="synonym">Villosiclava virens</name>
    <dbReference type="NCBI Taxonomy" id="1159556"/>
    <lineage>
        <taxon>Eukaryota</taxon>
        <taxon>Fungi</taxon>
        <taxon>Dikarya</taxon>
        <taxon>Ascomycota</taxon>
        <taxon>Pezizomycotina</taxon>
        <taxon>Sordariomycetes</taxon>
        <taxon>Hypocreomycetidae</taxon>
        <taxon>Hypocreales</taxon>
        <taxon>Clavicipitaceae</taxon>
        <taxon>Ustilaginoidea</taxon>
    </lineage>
</organism>
<name>A0A8E5HP97_USTVR</name>
<reference evidence="3" key="1">
    <citation type="submission" date="2020-03" db="EMBL/GenBank/DDBJ databases">
        <title>A mixture of massive structural variations and highly conserved coding sequences in Ustilaginoidea virens genome.</title>
        <authorList>
            <person name="Zhang K."/>
            <person name="Zhao Z."/>
            <person name="Zhang Z."/>
            <person name="Li Y."/>
            <person name="Hsiang T."/>
            <person name="Sun W."/>
        </authorList>
    </citation>
    <scope>NUCLEOTIDE SEQUENCE</scope>
    <source>
        <strain evidence="3">UV-8b</strain>
    </source>
</reference>
<dbReference type="OrthoDB" id="414698at2759"/>
<dbReference type="PANTHER" id="PTHR48070:SF4">
    <property type="entry name" value="ESTERASE ALNB"/>
    <property type="match status" value="1"/>
</dbReference>
<dbReference type="InterPro" id="IPR005645">
    <property type="entry name" value="FSH-like_dom"/>
</dbReference>
<proteinExistence type="predicted"/>